<feature type="domain" description="ABC-2 type transporter transmembrane" evidence="6">
    <location>
        <begin position="28"/>
        <end position="228"/>
    </location>
</feature>
<name>A0ABS1SHR2_9MICO</name>
<keyword evidence="4 5" id="KW-0472">Membrane</keyword>
<feature type="transmembrane region" description="Helical" evidence="5">
    <location>
        <begin position="180"/>
        <end position="200"/>
    </location>
</feature>
<keyword evidence="2 5" id="KW-0812">Transmembrane</keyword>
<evidence type="ECO:0000313" key="7">
    <source>
        <dbReference type="EMBL" id="MBL3679941.1"/>
    </source>
</evidence>
<comment type="subcellular location">
    <subcellularLocation>
        <location evidence="1">Membrane</location>
        <topology evidence="1">Multi-pass membrane protein</topology>
    </subcellularLocation>
</comment>
<evidence type="ECO:0000313" key="8">
    <source>
        <dbReference type="Proteomes" id="UP001645859"/>
    </source>
</evidence>
<evidence type="ECO:0000259" key="6">
    <source>
        <dbReference type="Pfam" id="PF01061"/>
    </source>
</evidence>
<dbReference type="InterPro" id="IPR051784">
    <property type="entry name" value="Nod_factor_ABC_transporter"/>
</dbReference>
<feature type="transmembrane region" description="Helical" evidence="5">
    <location>
        <begin position="43"/>
        <end position="64"/>
    </location>
</feature>
<evidence type="ECO:0000256" key="1">
    <source>
        <dbReference type="ARBA" id="ARBA00004141"/>
    </source>
</evidence>
<feature type="transmembrane region" description="Helical" evidence="5">
    <location>
        <begin position="124"/>
        <end position="144"/>
    </location>
</feature>
<dbReference type="EMBL" id="QYAC01000006">
    <property type="protein sequence ID" value="MBL3679941.1"/>
    <property type="molecule type" value="Genomic_DNA"/>
</dbReference>
<evidence type="ECO:0000256" key="4">
    <source>
        <dbReference type="ARBA" id="ARBA00023136"/>
    </source>
</evidence>
<protein>
    <submittedName>
        <fullName evidence="7">ABC transporter permease</fullName>
    </submittedName>
</protein>
<evidence type="ECO:0000256" key="5">
    <source>
        <dbReference type="SAM" id="Phobius"/>
    </source>
</evidence>
<feature type="transmembrane region" description="Helical" evidence="5">
    <location>
        <begin position="150"/>
        <end position="173"/>
    </location>
</feature>
<dbReference type="PANTHER" id="PTHR43229:SF2">
    <property type="entry name" value="NODULATION PROTEIN J"/>
    <property type="match status" value="1"/>
</dbReference>
<evidence type="ECO:0000256" key="2">
    <source>
        <dbReference type="ARBA" id="ARBA00022692"/>
    </source>
</evidence>
<dbReference type="InterPro" id="IPR013525">
    <property type="entry name" value="ABC2_TM"/>
</dbReference>
<reference evidence="7 8" key="1">
    <citation type="submission" date="2018-09" db="EMBL/GenBank/DDBJ databases">
        <title>Comparative genomics of Leucobacter spp.</title>
        <authorList>
            <person name="Reis A.C."/>
            <person name="Kolvenbach B.A."/>
            <person name="Corvini P.F.X."/>
            <person name="Nunes O.C."/>
        </authorList>
    </citation>
    <scope>NUCLEOTIDE SEQUENCE [LARGE SCALE GENOMIC DNA]</scope>
    <source>
        <strain evidence="7 8">TAN 31504</strain>
    </source>
</reference>
<sequence length="263" mass="28229">MSTISTTARGVPALQRTPRAAGLRATWFLLVWQVRRQAENLPLTIVVQTGLAVSTVLGYEILIGDVSPEAALFLATGAPTITLITVGLVMTPQQMSQSRLEGSAEWLRTLPVPRAAFLAADLSVWTLLALPGLVLGAVVGAIRYDLSYELQWWIVPVALLVSLTAASIGYAFAVILPPMIAMLLSQLLVFLLLLFSPISFPAAHLPQWLQNVHDVLPIESMANLMRAGLAGQTFSASGRDLLVVLLWCAGSVAVALLTLRKRG</sequence>
<dbReference type="PANTHER" id="PTHR43229">
    <property type="entry name" value="NODULATION PROTEIN J"/>
    <property type="match status" value="1"/>
</dbReference>
<accession>A0ABS1SHR2</accession>
<feature type="transmembrane region" description="Helical" evidence="5">
    <location>
        <begin position="241"/>
        <end position="259"/>
    </location>
</feature>
<comment type="caution">
    <text evidence="7">The sequence shown here is derived from an EMBL/GenBank/DDBJ whole genome shotgun (WGS) entry which is preliminary data.</text>
</comment>
<keyword evidence="3 5" id="KW-1133">Transmembrane helix</keyword>
<proteinExistence type="predicted"/>
<gene>
    <name evidence="7" type="ORF">D3230_11685</name>
</gene>
<dbReference type="RefSeq" id="WP_202345223.1">
    <property type="nucleotide sequence ID" value="NZ_BAAAPI010000004.1"/>
</dbReference>
<dbReference type="Pfam" id="PF01061">
    <property type="entry name" value="ABC2_membrane"/>
    <property type="match status" value="1"/>
</dbReference>
<organism evidence="7 8">
    <name type="scientific">Leucobacter chromiireducens subsp. solipictus</name>
    <dbReference type="NCBI Taxonomy" id="398235"/>
    <lineage>
        <taxon>Bacteria</taxon>
        <taxon>Bacillati</taxon>
        <taxon>Actinomycetota</taxon>
        <taxon>Actinomycetes</taxon>
        <taxon>Micrococcales</taxon>
        <taxon>Microbacteriaceae</taxon>
        <taxon>Leucobacter</taxon>
    </lineage>
</organism>
<dbReference type="Proteomes" id="UP001645859">
    <property type="component" value="Unassembled WGS sequence"/>
</dbReference>
<feature type="transmembrane region" description="Helical" evidence="5">
    <location>
        <begin position="70"/>
        <end position="90"/>
    </location>
</feature>
<evidence type="ECO:0000256" key="3">
    <source>
        <dbReference type="ARBA" id="ARBA00022989"/>
    </source>
</evidence>
<keyword evidence="8" id="KW-1185">Reference proteome</keyword>